<keyword evidence="1 3" id="KW-0732">Signal</keyword>
<evidence type="ECO:0000256" key="2">
    <source>
        <dbReference type="SAM" id="Coils"/>
    </source>
</evidence>
<feature type="coiled-coil region" evidence="2">
    <location>
        <begin position="301"/>
        <end position="332"/>
    </location>
</feature>
<evidence type="ECO:0000313" key="5">
    <source>
        <dbReference type="Proteomes" id="UP000182486"/>
    </source>
</evidence>
<name>A0A1K0GKK0_9ACTN</name>
<dbReference type="PROSITE" id="PS51318">
    <property type="entry name" value="TAT"/>
    <property type="match status" value="1"/>
</dbReference>
<protein>
    <recommendedName>
        <fullName evidence="6">VCBS repeat protein</fullName>
    </recommendedName>
</protein>
<accession>A0A1K0GKK0</accession>
<dbReference type="EMBL" id="MEIA01000313">
    <property type="protein sequence ID" value="OJF11524.1"/>
    <property type="molecule type" value="Genomic_DNA"/>
</dbReference>
<reference evidence="4 5" key="1">
    <citation type="submission" date="2016-09" db="EMBL/GenBank/DDBJ databases">
        <title>Couchioplanes caeruleus draft genome sequence.</title>
        <authorList>
            <person name="Sheehan J."/>
            <person name="Caffrey P."/>
        </authorList>
    </citation>
    <scope>NUCLEOTIDE SEQUENCE [LARGE SCALE GENOMIC DNA]</scope>
    <source>
        <strain evidence="4 5">DSM 43634</strain>
    </source>
</reference>
<evidence type="ECO:0000313" key="4">
    <source>
        <dbReference type="EMBL" id="OJF11524.1"/>
    </source>
</evidence>
<proteinExistence type="predicted"/>
<dbReference type="Proteomes" id="UP000182486">
    <property type="component" value="Unassembled WGS sequence"/>
</dbReference>
<feature type="signal peptide" evidence="3">
    <location>
        <begin position="1"/>
        <end position="21"/>
    </location>
</feature>
<keyword evidence="5" id="KW-1185">Reference proteome</keyword>
<dbReference type="Gene3D" id="2.115.10.10">
    <property type="entry name" value="Tachylectin 2"/>
    <property type="match status" value="1"/>
</dbReference>
<dbReference type="PANTHER" id="PTHR46580:SF4">
    <property type="entry name" value="ATP_GTP-BINDING PROTEIN"/>
    <property type="match status" value="1"/>
</dbReference>
<dbReference type="InterPro" id="IPR013517">
    <property type="entry name" value="FG-GAP"/>
</dbReference>
<keyword evidence="2" id="KW-0175">Coiled coil</keyword>
<feature type="chain" id="PRO_5039426798" description="VCBS repeat protein" evidence="3">
    <location>
        <begin position="22"/>
        <end position="640"/>
    </location>
</feature>
<evidence type="ECO:0000256" key="3">
    <source>
        <dbReference type="SAM" id="SignalP"/>
    </source>
</evidence>
<organism evidence="4 5">
    <name type="scientific">Couchioplanes caeruleus subsp. caeruleus</name>
    <dbReference type="NCBI Taxonomy" id="56427"/>
    <lineage>
        <taxon>Bacteria</taxon>
        <taxon>Bacillati</taxon>
        <taxon>Actinomycetota</taxon>
        <taxon>Actinomycetes</taxon>
        <taxon>Micromonosporales</taxon>
        <taxon>Micromonosporaceae</taxon>
        <taxon>Couchioplanes</taxon>
    </lineage>
</organism>
<evidence type="ECO:0008006" key="6">
    <source>
        <dbReference type="Google" id="ProtNLM"/>
    </source>
</evidence>
<gene>
    <name evidence="4" type="ORF">BG844_25830</name>
</gene>
<dbReference type="Pfam" id="PF13517">
    <property type="entry name" value="FG-GAP_3"/>
    <property type="match status" value="2"/>
</dbReference>
<dbReference type="Gene3D" id="2.130.10.130">
    <property type="entry name" value="Integrin alpha, N-terminal"/>
    <property type="match status" value="1"/>
</dbReference>
<evidence type="ECO:0000256" key="1">
    <source>
        <dbReference type="ARBA" id="ARBA00022729"/>
    </source>
</evidence>
<dbReference type="RefSeq" id="WP_071807969.1">
    <property type="nucleotide sequence ID" value="NZ_MEIA01000313.1"/>
</dbReference>
<dbReference type="PANTHER" id="PTHR46580">
    <property type="entry name" value="SENSOR KINASE-RELATED"/>
    <property type="match status" value="1"/>
</dbReference>
<dbReference type="AlphaFoldDB" id="A0A1K0GKK0"/>
<dbReference type="InterPro" id="IPR028994">
    <property type="entry name" value="Integrin_alpha_N"/>
</dbReference>
<sequence>MSSRRSAVGLAAVGLVTTLMASGTGQPALAAATPVTASITTAVSALFADPTNRATEDEKIKAAGALGLNPGVDMLVLDDQAFVLSLWRQAKDGSFVKAEALRAYDTADADAAYEFITAGVFTAAADDARAEIAEANARALRRSVAVIVKLDPADTTLVEQKDRDFIFSVFQRVKEGSHVWTAAKAAIADGTDQDDWTAFLRTGAAAAAEKDLQEEIKNKTEAEAARLRAEQLANAKTSLLQMLLLPVTNELVNAPNRQFVLYIHNNAQGAEVRLASQVALNAPDAKLDQALKDFIFTGGAKANKLDEDVAAKRELENLRKQVTKIRDDAKNDVLARHVLAAAEKALADNTFVALQKFLLKGHQDARLQDNAVRAQRTWDFTGDKKPDILAAEAATGALWLYQGNGDGTFQEGRTKIGSGWNKHTAIFSPGDFSGDGFADVLVRNTAGELLLYRGNGKGGWLNGTAPEKIGSGWNKHTAILSPGDFTGDGFADVLVRNTAGELLLYRGNGKGAWLNGTAPDKIGSGWNKHTAILSPGDFTGDNFSDVIIRNAAGELLLYRGDGKGGWLNGTAPDKIGSGWNQWNMIFSPGDWTMDGYPDIIVRNTAGELRLYRGNGKGGWIDPASNLLIRRSGWNQFSFIL</sequence>
<dbReference type="SUPFAM" id="SSF69318">
    <property type="entry name" value="Integrin alpha N-terminal domain"/>
    <property type="match status" value="2"/>
</dbReference>
<dbReference type="InterPro" id="IPR006311">
    <property type="entry name" value="TAT_signal"/>
</dbReference>
<feature type="coiled-coil region" evidence="2">
    <location>
        <begin position="205"/>
        <end position="232"/>
    </location>
</feature>
<comment type="caution">
    <text evidence="4">The sequence shown here is derived from an EMBL/GenBank/DDBJ whole genome shotgun (WGS) entry which is preliminary data.</text>
</comment>